<dbReference type="SUPFAM" id="SSF54211">
    <property type="entry name" value="Ribosomal protein S5 domain 2-like"/>
    <property type="match status" value="1"/>
</dbReference>
<keyword evidence="2" id="KW-0378">Hydrolase</keyword>
<comment type="caution">
    <text evidence="5">The sequence shown here is derived from an EMBL/GenBank/DDBJ whole genome shotgun (WGS) entry which is preliminary data.</text>
</comment>
<dbReference type="GO" id="GO:0006508">
    <property type="term" value="P:proteolysis"/>
    <property type="evidence" value="ECO:0007669"/>
    <property type="project" value="UniProtKB-KW"/>
</dbReference>
<dbReference type="InterPro" id="IPR046843">
    <property type="entry name" value="LonB_AAA-LID"/>
</dbReference>
<dbReference type="GO" id="GO:0004252">
    <property type="term" value="F:serine-type endopeptidase activity"/>
    <property type="evidence" value="ECO:0007669"/>
    <property type="project" value="UniProtKB-UniRule"/>
</dbReference>
<dbReference type="Gene3D" id="1.10.8.60">
    <property type="match status" value="1"/>
</dbReference>
<dbReference type="STRING" id="1577792.QX51_03215"/>
<dbReference type="Pfam" id="PF20437">
    <property type="entry name" value="LonC_helical"/>
    <property type="match status" value="1"/>
</dbReference>
<dbReference type="InterPro" id="IPR046844">
    <property type="entry name" value="Lon-like_helical"/>
</dbReference>
<feature type="coiled-coil region" evidence="3">
    <location>
        <begin position="104"/>
        <end position="155"/>
    </location>
</feature>
<evidence type="ECO:0000256" key="2">
    <source>
        <dbReference type="PROSITE-ProRule" id="PRU01122"/>
    </source>
</evidence>
<accession>A0A0B3VZX1</accession>
<keyword evidence="2" id="KW-0720">Serine protease</keyword>
<feature type="domain" description="Lon proteolytic" evidence="4">
    <location>
        <begin position="530"/>
        <end position="726"/>
    </location>
</feature>
<dbReference type="Gene3D" id="3.40.50.300">
    <property type="entry name" value="P-loop containing nucleotide triphosphate hydrolases"/>
    <property type="match status" value="2"/>
</dbReference>
<dbReference type="Proteomes" id="UP000031189">
    <property type="component" value="Unassembled WGS sequence"/>
</dbReference>
<organism evidence="5 6">
    <name type="scientific">Terrisporobacter othiniensis</name>
    <dbReference type="NCBI Taxonomy" id="1577792"/>
    <lineage>
        <taxon>Bacteria</taxon>
        <taxon>Bacillati</taxon>
        <taxon>Bacillota</taxon>
        <taxon>Clostridia</taxon>
        <taxon>Peptostreptococcales</taxon>
        <taxon>Peptostreptococcaceae</taxon>
        <taxon>Terrisporobacter</taxon>
    </lineage>
</organism>
<evidence type="ECO:0000259" key="4">
    <source>
        <dbReference type="PROSITE" id="PS51786"/>
    </source>
</evidence>
<comment type="similarity">
    <text evidence="2">Belongs to the peptidase S16 family.</text>
</comment>
<dbReference type="EMBL" id="JWHR01000038">
    <property type="protein sequence ID" value="KHS58323.1"/>
    <property type="molecule type" value="Genomic_DNA"/>
</dbReference>
<keyword evidence="5" id="KW-0547">Nucleotide-binding</keyword>
<feature type="active site" evidence="2">
    <location>
        <position position="663"/>
    </location>
</feature>
<dbReference type="GO" id="GO:0005524">
    <property type="term" value="F:ATP binding"/>
    <property type="evidence" value="ECO:0007669"/>
    <property type="project" value="UniProtKB-KW"/>
</dbReference>
<dbReference type="PRINTS" id="PR00830">
    <property type="entry name" value="ENDOLAPTASE"/>
</dbReference>
<dbReference type="Pfam" id="PF13654">
    <property type="entry name" value="AAA_32"/>
    <property type="match status" value="1"/>
</dbReference>
<keyword evidence="5" id="KW-0067">ATP-binding</keyword>
<dbReference type="EC" id="3.4.21.53" evidence="2"/>
<dbReference type="InterPro" id="IPR014721">
    <property type="entry name" value="Ribsml_uS5_D2-typ_fold_subgr"/>
</dbReference>
<name>A0A0B3VZX1_9FIRM</name>
<dbReference type="InterPro" id="IPR008269">
    <property type="entry name" value="Lon_proteolytic"/>
</dbReference>
<dbReference type="PANTHER" id="PTHR10046">
    <property type="entry name" value="ATP DEPENDENT LON PROTEASE FAMILY MEMBER"/>
    <property type="match status" value="1"/>
</dbReference>
<dbReference type="GO" id="GO:0030163">
    <property type="term" value="P:protein catabolic process"/>
    <property type="evidence" value="ECO:0007669"/>
    <property type="project" value="InterPro"/>
</dbReference>
<dbReference type="SUPFAM" id="SSF52540">
    <property type="entry name" value="P-loop containing nucleoside triphosphate hydrolases"/>
    <property type="match status" value="2"/>
</dbReference>
<protein>
    <recommendedName>
        <fullName evidence="2">endopeptidase La</fullName>
        <ecNumber evidence="2">3.4.21.53</ecNumber>
    </recommendedName>
</protein>
<dbReference type="GO" id="GO:0004176">
    <property type="term" value="F:ATP-dependent peptidase activity"/>
    <property type="evidence" value="ECO:0007669"/>
    <property type="project" value="UniProtKB-UniRule"/>
</dbReference>
<gene>
    <name evidence="5" type="ORF">QX51_03215</name>
</gene>
<dbReference type="InterPro" id="IPR041699">
    <property type="entry name" value="AAA_32"/>
</dbReference>
<dbReference type="Pfam" id="PF20436">
    <property type="entry name" value="LonB_AAA-LID"/>
    <property type="match status" value="1"/>
</dbReference>
<dbReference type="InterPro" id="IPR020568">
    <property type="entry name" value="Ribosomal_Su5_D2-typ_SF"/>
</dbReference>
<keyword evidence="1 2" id="KW-0645">Protease</keyword>
<proteinExistence type="inferred from homology"/>
<dbReference type="Gene3D" id="3.30.230.10">
    <property type="match status" value="1"/>
</dbReference>
<comment type="catalytic activity">
    <reaction evidence="2">
        <text>Hydrolysis of proteins in presence of ATP.</text>
        <dbReference type="EC" id="3.4.21.53"/>
    </reaction>
</comment>
<evidence type="ECO:0000256" key="3">
    <source>
        <dbReference type="SAM" id="Coils"/>
    </source>
</evidence>
<dbReference type="PROSITE" id="PS51786">
    <property type="entry name" value="LON_PROTEOLYTIC"/>
    <property type="match status" value="1"/>
</dbReference>
<feature type="active site" evidence="2">
    <location>
        <position position="620"/>
    </location>
</feature>
<evidence type="ECO:0000256" key="1">
    <source>
        <dbReference type="ARBA" id="ARBA00022670"/>
    </source>
</evidence>
<reference evidence="5 6" key="1">
    <citation type="submission" date="2014-12" db="EMBL/GenBank/DDBJ databases">
        <title>Draft genome sequence of Terrisporobacter sp. 08-306576, isolated from the blood culture of a bacteremia patient.</title>
        <authorList>
            <person name="Lund L.C."/>
            <person name="Sydenham T.V."/>
            <person name="Hogh S.V."/>
            <person name="Skov M.N."/>
            <person name="Kemp M."/>
            <person name="Justesen U.S."/>
        </authorList>
    </citation>
    <scope>NUCLEOTIDE SEQUENCE [LARGE SCALE GENOMIC DNA]</scope>
    <source>
        <strain evidence="5 6">08-306576</strain>
    </source>
</reference>
<evidence type="ECO:0000313" key="6">
    <source>
        <dbReference type="Proteomes" id="UP000031189"/>
    </source>
</evidence>
<dbReference type="AlphaFoldDB" id="A0A0B3VZX1"/>
<keyword evidence="3" id="KW-0175">Coiled coil</keyword>
<dbReference type="Pfam" id="PF05362">
    <property type="entry name" value="Lon_C"/>
    <property type="match status" value="1"/>
</dbReference>
<evidence type="ECO:0000313" key="5">
    <source>
        <dbReference type="EMBL" id="KHS58323.1"/>
    </source>
</evidence>
<sequence>MGDRKGINMQKFNNTSEIEPLKDFLGQDRAVTAMELGLKIDNSAYNIYVAGDPGTGKSTYTMKVLEGYSKKKNNHKDWCYVYNFDNPREPIVISLERGMGKIFKDDIEEMIDKLFEEIKEAFDSEEYEINKNTLLEQYEMQKEDLIKQIKTYGEEKGFKLKSSKVGMVFVPLNENFEDEVSSEEFFKIKKELENMAIKVVYQIREIEENIKTIMIEIEDEVGKIVVDPHIEELKEKYKSYDKIVDYIDKIREDILKNLELFYLDDDEIREYYNKDCFLKYVVNLFVDNQNNKHAPIIVESNPSPSNLFGKVEYDYNSGNIKTDFTKVFSGSLQKANGGYLVLYAQQLLAYPLSWELLKRTIQSQKIPMETKVSIEPEEIPLNVKIILIGSNYIYDVLYRYDNEFSKCFKIFVDFDNEMNRNEVTEYGMAQFIAFQCEKNKFKHFTYEAVEDIIKHSTRLVGSKKKLSTDFNKLLEVITEADIFAKLEDKEFVEKEHVRIAILERRKRLNKIENKMDEFIEDNTIMIDTEGSRVGIINGLSVLGMGEYSFGRPSRISVTTSMGSKGIVNIEREVKMSGPIHSKGVLILQGYLTEHFAQEYPLSMNAYICFEQNYGGIDGDSATLAELCALLSSLSEVPIKQNIAVTGSLNQKGDIQVVGGITEKIEGFYNVCKKRGFKDQVYGVILPKDNMDNLILSDEMEKTIKDGNFKIYPVGKIEESIEILMDKMFEDIKILVKEKLDTYNKSRESKKE</sequence>
<keyword evidence="6" id="KW-1185">Reference proteome</keyword>
<dbReference type="InterPro" id="IPR027065">
    <property type="entry name" value="Lon_Prtase"/>
</dbReference>
<dbReference type="InterPro" id="IPR027417">
    <property type="entry name" value="P-loop_NTPase"/>
</dbReference>